<dbReference type="SUPFAM" id="SSF52047">
    <property type="entry name" value="RNI-like"/>
    <property type="match status" value="2"/>
</dbReference>
<dbReference type="GeneTree" id="ENSGT01150000286911"/>
<dbReference type="InterPro" id="IPR006574">
    <property type="entry name" value="PRY"/>
</dbReference>
<sequence>MEPPEFSNGEPSCMSMKSDWSMGEPLGFSRGGREPSCVSMKSDWSMGEPLGFSRGGREPSCVSMKSDWSMGEPLGFSRGGRQPSCVSMKSDWSMGEPLGFRRGGRQPSCVSMKSDWSMGEPPGFRRGRGGEPSCVSMKSDWSMGEPLGFRRGGRQPSCVSMKSDWSMGEPPGFRRGRGGEPSCVSMKSDWSMGEPLGFRRGRGGEPSCVSMKRDRFMGKRPGFRRGRGGEPSCVSMKSDWSMGEPLGFRRGRGGEPSCVSVSPKLNSTETALLINSLVEETEDLHLDSYQPVNDVLSRILKTHKTSMKNKYESLFEGIRTEENKTLLNRIYTQLYIIEGESEGVNEEHEVLQMEKKTRKHLQDIPIDCLDIFKEETEKGNIRATTAKHVRRKERKEGEEPKQRKIKAVLTKGIAGIGKTVSVQKFILDWAEGKANQDVELMIVLPFRELNLIKDHQYSLHELLCGFHPELKDLNPEVYDQIKAVFIFDGLDESRIPLDFEQCEKVSDITMTSSVGVLMTKLIKGELLPSALIWITSRPAAANQIPPKYISRVTEIQGFSDPQKEEYFRKRISDEDQAKSIISHIKTVRSLHIMCHIPVFCWISATVLQRIMKQDHTEIPKTLTEMYSHFLLTQTSMKNEKYEEKKSRNPKNLLESNRTMILKLAKLAFNQLMKGNVMFYEEDLRENGIDVTDASVYSGIFTEIFREECVLFQRKVYSFVHLSFQEFLAAVFVFHCYESKIMEPLQCLKPSNRAAFYSQKRGWSKKAPLYDLLKGAVNKALESQNGHLDLFLRFLLGILLESNQTLLQGLLTHIQRPPERIKEHIKDKITDTDRRHHISAERSINLFFCLSEMNDQTLFRQIEEYLKSEKHSGEDLSPAQCSALAYMILNSEEVLDELDLKKYRTSEEGYRRLIPAVTACRKAQLAGCKLSRDSFKTICSALQSANCPLKDLDLSFNDLQGSGVELLSAGLKSSHCKLETLRLADCKLSRGSFKTICSALQSANCPLKDLDLSFNDLQGSGVELLSAGLKTSHCKLETLRLAGCELSRGSFKTICSALQSANCPLKDLDLSRNDLQDSGVELLSAGLKSSHCKLETLRLAGCKLSRDSFETICSALQSANCPLKDLDLSINDLQGSGVELLSAGLKSSHCKLETLRLAGCKLSRDSFKTICSALQSANCPLKDLDLSSNDLQDSGVELLSAGLKSSHCKLETLKLAGCKLRRDSFETICSALQSANCPLNDLDLSINDLQGSGVELLSAGLKSSHCKLETLRLASCNLGGEACEILSSVLQSNSSLKELDLSSNDLQDSGVKLLSVGLKSSHCKLEILRLSGCMVTDDACSSLASALISNPSHLRELDLSYNHPGESGVKLLSDLLEDPHCALEKLQVDHGGKIRMKPGLKKYAVGLTLDPNTVNRRLSLSEGNRKVERVDEDQPYPDHPDRFDRWPQVLSVESLTGRCYWEVQWSGDGAEISVSYRGIRRKGGGDCEFGRNNQSWSLNCSENSYTVWHNDQRTDLPAPPSNRVGVYLDWGSGALSFYTISPDTHTLTHLHTLTTTFTEPLYTGLYIYPHSSVSLCETE</sequence>
<dbReference type="FunFam" id="2.60.120.920:FF:000037">
    <property type="entry name" value="Si:dkey-191j3.2"/>
    <property type="match status" value="1"/>
</dbReference>
<keyword evidence="3" id="KW-0433">Leucine-rich repeat</keyword>
<dbReference type="FunFam" id="3.80.10.10:FF:000538">
    <property type="entry name" value="Si:ch211-127b6.2"/>
    <property type="match status" value="2"/>
</dbReference>
<protein>
    <recommendedName>
        <fullName evidence="12">B30.2/SPRY domain-containing protein</fullName>
    </recommendedName>
</protein>
<dbReference type="SMART" id="SM00368">
    <property type="entry name" value="LRR_RI"/>
    <property type="match status" value="15"/>
</dbReference>
<evidence type="ECO:0000256" key="7">
    <source>
        <dbReference type="SAM" id="MobiDB-lite"/>
    </source>
</evidence>
<dbReference type="InterPro" id="IPR032675">
    <property type="entry name" value="LRR_dom_sf"/>
</dbReference>
<dbReference type="SMART" id="SM00589">
    <property type="entry name" value="PRY"/>
    <property type="match status" value="1"/>
</dbReference>
<dbReference type="InterPro" id="IPR003879">
    <property type="entry name" value="Butyrophylin_SPRY"/>
</dbReference>
<dbReference type="InterPro" id="IPR027417">
    <property type="entry name" value="P-loop_NTPase"/>
</dbReference>
<feature type="domain" description="NACHT" evidence="9">
    <location>
        <begin position="406"/>
        <end position="540"/>
    </location>
</feature>
<dbReference type="SMART" id="SM00449">
    <property type="entry name" value="SPRY"/>
    <property type="match status" value="1"/>
</dbReference>
<dbReference type="Pfam" id="PF05729">
    <property type="entry name" value="NACHT"/>
    <property type="match status" value="1"/>
</dbReference>
<dbReference type="Gene3D" id="3.80.10.10">
    <property type="entry name" value="Ribonuclease Inhibitor"/>
    <property type="match status" value="3"/>
</dbReference>
<dbReference type="CDD" id="cd16040">
    <property type="entry name" value="SPRY_PRY_SNTX"/>
    <property type="match status" value="1"/>
</dbReference>
<dbReference type="Pfam" id="PF17779">
    <property type="entry name" value="WHD_NOD2"/>
    <property type="match status" value="1"/>
</dbReference>
<dbReference type="InterPro" id="IPR043136">
    <property type="entry name" value="B30.2/SPRY_sf"/>
</dbReference>
<proteinExistence type="predicted"/>
<organism evidence="10 11">
    <name type="scientific">Pygocentrus nattereri</name>
    <name type="common">Red-bellied piranha</name>
    <dbReference type="NCBI Taxonomy" id="42514"/>
    <lineage>
        <taxon>Eukaryota</taxon>
        <taxon>Metazoa</taxon>
        <taxon>Chordata</taxon>
        <taxon>Craniata</taxon>
        <taxon>Vertebrata</taxon>
        <taxon>Euteleostomi</taxon>
        <taxon>Actinopterygii</taxon>
        <taxon>Neopterygii</taxon>
        <taxon>Teleostei</taxon>
        <taxon>Ostariophysi</taxon>
        <taxon>Characiformes</taxon>
        <taxon>Characoidei</taxon>
        <taxon>Pygocentrus</taxon>
    </lineage>
</organism>
<dbReference type="InterPro" id="IPR003877">
    <property type="entry name" value="SPRY_dom"/>
</dbReference>
<dbReference type="Gene3D" id="2.60.120.920">
    <property type="match status" value="1"/>
</dbReference>
<reference evidence="10" key="3">
    <citation type="submission" date="2025-09" db="UniProtKB">
        <authorList>
            <consortium name="Ensembl"/>
        </authorList>
    </citation>
    <scope>IDENTIFICATION</scope>
</reference>
<keyword evidence="11" id="KW-1185">Reference proteome</keyword>
<keyword evidence="4" id="KW-0677">Repeat</keyword>
<dbReference type="FunFam" id="3.40.50.300:FF:000210">
    <property type="entry name" value="Si:dkey-16p6.1"/>
    <property type="match status" value="1"/>
</dbReference>
<keyword evidence="6" id="KW-0067">ATP-binding</keyword>
<reference evidence="10 11" key="1">
    <citation type="submission" date="2020-10" db="EMBL/GenBank/DDBJ databases">
        <title>Pygocentrus nattereri (red-bellied piranha) genome, fPygNat1, primary haplotype.</title>
        <authorList>
            <person name="Myers G."/>
            <person name="Meyer A."/>
            <person name="Karagic N."/>
            <person name="Pippel M."/>
            <person name="Winkler S."/>
            <person name="Tracey A."/>
            <person name="Wood J."/>
            <person name="Formenti G."/>
            <person name="Howe K."/>
            <person name="Fedrigo O."/>
            <person name="Jarvis E.D."/>
        </authorList>
    </citation>
    <scope>NUCLEOTIDE SEQUENCE [LARGE SCALE GENOMIC DNA]</scope>
</reference>
<dbReference type="Pfam" id="PF14484">
    <property type="entry name" value="FISNA"/>
    <property type="match status" value="1"/>
</dbReference>
<comment type="subcellular location">
    <subcellularLocation>
        <location evidence="1">Cytoplasm</location>
    </subcellularLocation>
</comment>
<feature type="domain" description="B30.2/SPRY" evidence="8">
    <location>
        <begin position="1386"/>
        <end position="1578"/>
    </location>
</feature>
<dbReference type="InterPro" id="IPR029495">
    <property type="entry name" value="NACHT-assoc"/>
</dbReference>
<reference evidence="10" key="2">
    <citation type="submission" date="2025-08" db="UniProtKB">
        <authorList>
            <consortium name="Ensembl"/>
        </authorList>
    </citation>
    <scope>IDENTIFICATION</scope>
</reference>
<dbReference type="Gene3D" id="3.40.50.300">
    <property type="entry name" value="P-loop containing nucleotide triphosphate hydrolases"/>
    <property type="match status" value="1"/>
</dbReference>
<dbReference type="InterPro" id="IPR041075">
    <property type="entry name" value="NOD1/2_WH"/>
</dbReference>
<dbReference type="Pfam" id="PF13765">
    <property type="entry name" value="PRY"/>
    <property type="match status" value="1"/>
</dbReference>
<dbReference type="SUPFAM" id="SSF49899">
    <property type="entry name" value="Concanavalin A-like lectins/glucanases"/>
    <property type="match status" value="1"/>
</dbReference>
<dbReference type="InterPro" id="IPR013320">
    <property type="entry name" value="ConA-like_dom_sf"/>
</dbReference>
<dbReference type="InterPro" id="IPR041267">
    <property type="entry name" value="NLRP_HD2"/>
</dbReference>
<dbReference type="Proteomes" id="UP001501920">
    <property type="component" value="Chromosome 2"/>
</dbReference>
<dbReference type="Pfam" id="PF17776">
    <property type="entry name" value="NLRC4_HD2"/>
    <property type="match status" value="1"/>
</dbReference>
<evidence type="ECO:0000256" key="2">
    <source>
        <dbReference type="ARBA" id="ARBA00022490"/>
    </source>
</evidence>
<dbReference type="PRINTS" id="PR01407">
    <property type="entry name" value="BUTYPHLNCDUF"/>
</dbReference>
<dbReference type="InterPro" id="IPR007111">
    <property type="entry name" value="NACHT_NTPase"/>
</dbReference>
<dbReference type="InterPro" id="IPR001611">
    <property type="entry name" value="Leu-rich_rpt"/>
</dbReference>
<evidence type="ECO:0000256" key="1">
    <source>
        <dbReference type="ARBA" id="ARBA00004496"/>
    </source>
</evidence>
<dbReference type="InterPro" id="IPR051261">
    <property type="entry name" value="NLR"/>
</dbReference>
<evidence type="ECO:0000256" key="4">
    <source>
        <dbReference type="ARBA" id="ARBA00022737"/>
    </source>
</evidence>
<dbReference type="InterPro" id="IPR001870">
    <property type="entry name" value="B30.2/SPRY"/>
</dbReference>
<dbReference type="GO" id="GO:0005737">
    <property type="term" value="C:cytoplasm"/>
    <property type="evidence" value="ECO:0007669"/>
    <property type="project" value="UniProtKB-SubCell"/>
</dbReference>
<keyword evidence="2" id="KW-0963">Cytoplasm</keyword>
<evidence type="ECO:0000313" key="10">
    <source>
        <dbReference type="Ensembl" id="ENSPNAP00000058492.1"/>
    </source>
</evidence>
<dbReference type="Ensembl" id="ENSPNAT00000074102.1">
    <property type="protein sequence ID" value="ENSPNAP00000058492.1"/>
    <property type="gene ID" value="ENSPNAG00000013287.2"/>
</dbReference>
<evidence type="ECO:0000259" key="8">
    <source>
        <dbReference type="PROSITE" id="PS50188"/>
    </source>
</evidence>
<dbReference type="PROSITE" id="PS50837">
    <property type="entry name" value="NACHT"/>
    <property type="match status" value="1"/>
</dbReference>
<evidence type="ECO:0008006" key="12">
    <source>
        <dbReference type="Google" id="ProtNLM"/>
    </source>
</evidence>
<dbReference type="CDD" id="cd00116">
    <property type="entry name" value="LRR_RI"/>
    <property type="match status" value="1"/>
</dbReference>
<evidence type="ECO:0000256" key="5">
    <source>
        <dbReference type="ARBA" id="ARBA00022741"/>
    </source>
</evidence>
<dbReference type="SMART" id="SM01288">
    <property type="entry name" value="FISNA"/>
    <property type="match status" value="1"/>
</dbReference>
<feature type="region of interest" description="Disordered" evidence="7">
    <location>
        <begin position="96"/>
        <end position="133"/>
    </location>
</feature>
<evidence type="ECO:0000313" key="11">
    <source>
        <dbReference type="Proteomes" id="UP001501920"/>
    </source>
</evidence>
<dbReference type="GO" id="GO:0005524">
    <property type="term" value="F:ATP binding"/>
    <property type="evidence" value="ECO:0007669"/>
    <property type="project" value="UniProtKB-KW"/>
</dbReference>
<accession>A0AAR2K7S2</accession>
<dbReference type="PANTHER" id="PTHR24106">
    <property type="entry name" value="NACHT, LRR AND CARD DOMAINS-CONTAINING"/>
    <property type="match status" value="1"/>
</dbReference>
<dbReference type="Pfam" id="PF00622">
    <property type="entry name" value="SPRY"/>
    <property type="match status" value="1"/>
</dbReference>
<dbReference type="PROSITE" id="PS50188">
    <property type="entry name" value="B302_SPRY"/>
    <property type="match status" value="1"/>
</dbReference>
<dbReference type="Pfam" id="PF13516">
    <property type="entry name" value="LRR_6"/>
    <property type="match status" value="8"/>
</dbReference>
<evidence type="ECO:0000259" key="9">
    <source>
        <dbReference type="PROSITE" id="PS50837"/>
    </source>
</evidence>
<keyword evidence="5" id="KW-0547">Nucleotide-binding</keyword>
<name>A0AAR2K7S2_PYGNA</name>
<feature type="region of interest" description="Disordered" evidence="7">
    <location>
        <begin position="161"/>
        <end position="183"/>
    </location>
</feature>
<evidence type="ECO:0000256" key="3">
    <source>
        <dbReference type="ARBA" id="ARBA00022614"/>
    </source>
</evidence>
<evidence type="ECO:0000256" key="6">
    <source>
        <dbReference type="ARBA" id="ARBA00022840"/>
    </source>
</evidence>
<dbReference type="FunFam" id="3.80.10.10:FF:000474">
    <property type="entry name" value="Si:ch211-214c20.1"/>
    <property type="match status" value="1"/>
</dbReference>